<feature type="domain" description="Helicase C-terminal" evidence="4">
    <location>
        <begin position="810"/>
        <end position="967"/>
    </location>
</feature>
<keyword evidence="6" id="KW-1185">Reference proteome</keyword>
<dbReference type="InterPro" id="IPR000330">
    <property type="entry name" value="SNF2_N"/>
</dbReference>
<dbReference type="RefSeq" id="WP_183497229.1">
    <property type="nucleotide sequence ID" value="NZ_JACIFF010000011.1"/>
</dbReference>
<accession>A0A840EBD3</accession>
<dbReference type="GO" id="GO:0005524">
    <property type="term" value="F:ATP binding"/>
    <property type="evidence" value="ECO:0007669"/>
    <property type="project" value="InterPro"/>
</dbReference>
<keyword evidence="1" id="KW-0378">Hydrolase</keyword>
<reference evidence="5 6" key="1">
    <citation type="submission" date="2020-08" db="EMBL/GenBank/DDBJ databases">
        <title>Genomic Encyclopedia of Type Strains, Phase IV (KMG-IV): sequencing the most valuable type-strain genomes for metagenomic binning, comparative biology and taxonomic classification.</title>
        <authorList>
            <person name="Goeker M."/>
        </authorList>
    </citation>
    <scope>NUCLEOTIDE SEQUENCE [LARGE SCALE GENOMIC DNA]</scope>
    <source>
        <strain evidence="5 6">DSM 105137</strain>
    </source>
</reference>
<dbReference type="Proteomes" id="UP000576209">
    <property type="component" value="Unassembled WGS sequence"/>
</dbReference>
<feature type="domain" description="Helicase ATP-binding" evidence="3">
    <location>
        <begin position="502"/>
        <end position="685"/>
    </location>
</feature>
<dbReference type="GO" id="GO:0004674">
    <property type="term" value="F:protein serine/threonine kinase activity"/>
    <property type="evidence" value="ECO:0007669"/>
    <property type="project" value="UniProtKB-KW"/>
</dbReference>
<evidence type="ECO:0000313" key="6">
    <source>
        <dbReference type="Proteomes" id="UP000576209"/>
    </source>
</evidence>
<dbReference type="SMART" id="SM00487">
    <property type="entry name" value="DEXDc"/>
    <property type="match status" value="1"/>
</dbReference>
<keyword evidence="2" id="KW-0175">Coiled coil</keyword>
<dbReference type="CDD" id="cd18793">
    <property type="entry name" value="SF2_C_SNF"/>
    <property type="match status" value="1"/>
</dbReference>
<dbReference type="InterPro" id="IPR038718">
    <property type="entry name" value="SNF2-like_sf"/>
</dbReference>
<keyword evidence="5" id="KW-0418">Kinase</keyword>
<dbReference type="InterPro" id="IPR014001">
    <property type="entry name" value="Helicase_ATP-bd"/>
</dbReference>
<dbReference type="InterPro" id="IPR027417">
    <property type="entry name" value="P-loop_NTPase"/>
</dbReference>
<dbReference type="SUPFAM" id="SSF52540">
    <property type="entry name" value="P-loop containing nucleoside triphosphate hydrolases"/>
    <property type="match status" value="2"/>
</dbReference>
<comment type="caution">
    <text evidence="5">The sequence shown here is derived from an EMBL/GenBank/DDBJ whole genome shotgun (WGS) entry which is preliminary data.</text>
</comment>
<dbReference type="SMART" id="SM00490">
    <property type="entry name" value="HELICc"/>
    <property type="match status" value="1"/>
</dbReference>
<keyword evidence="5" id="KW-0808">Transferase</keyword>
<evidence type="ECO:0000313" key="5">
    <source>
        <dbReference type="EMBL" id="MBB4081002.1"/>
    </source>
</evidence>
<dbReference type="EC" id="2.7.11.1" evidence="5"/>
<dbReference type="InterPro" id="IPR049730">
    <property type="entry name" value="SNF2/RAD54-like_C"/>
</dbReference>
<sequence length="977" mass="110171">MQSAILFNFFEFRTGFWLPKAYVCGIDRAGRPQVVHQAAKRASLQSYGIAAVPELLHALELAESLREKSLVEHFRRGSKKTPSLAGLIREESKERAAVLQYVHARTTALLQLCRQTPFRLALNLDVRSSPTSALVDFDHQPWKALLSFTLTEEGMHYRLRLRSADREVHLVRHLDPRILTNRPAPGWIATGRRLFTVAGLRGDALRPFLTRDEVRIPLSEVGRYLRKFVSRAAVGHDIEVQGFDYLQIGTPSELTLTARPHPFDQIYHLYASFTYGEVTIPAGDPEEVKVTYTVEPPFRLVRVVRDRREEERLLLPLREMGVREVTGTAALTVADDAGAFGNLAWLLRNHELLSASGVTVAVPDEGGHPFTLAPASLEVSAEETGDWLDLRGTVTVGDHRMPFVQLIRYIQRGERRVPLPNGELFLVPEEWLASYGPALQLARVNGKSVRMARSQAPALRQSGVVATGYDREGDELAAAYHPPEQLRANLRPYQLTGVRWLIKHYHQRLGACLADDMGLGKTLQTIAVLLYAKQNLDTADAPPAGQIELFGGPASDESFLNPLRALVILPASLVYNWSAELRKFAPSLTVCIQTGTKRTRDPRILRRSDVILTTYHTALRDKAILSEIGLSYIVLDESQQIKNRKSKVFRMINDLEATHRISLSGTPIENSLSDLWSQMQFINPGVLRSYPFFKKAFVGPIEVHDDELKKAQLRQLVGPYLLRRTKAEVAPDLPELDVQVFYCEMTAQQRRQYERERSAARNTLLGAPAPETGHYKLLVIQTLTRLRQIANHPVIADPDYSHDSGKFAEAFEQWNTIRRSGQKVLIFSSMVRFLELFRDHVTRLGQPYAWITGSVDSAQRAREVERFQHDPTVQTFLISIKAGGTGLNLTAADYVFILDPWWNPTVEDQAIARAHRIGRRGNVFARKFLSQGTLEEKIHRLQQRKKRLADEIIGGEDQLQLDRGELDFLLSPGDATS</sequence>
<evidence type="ECO:0000256" key="1">
    <source>
        <dbReference type="ARBA" id="ARBA00022801"/>
    </source>
</evidence>
<dbReference type="EMBL" id="JACIFF010000011">
    <property type="protein sequence ID" value="MBB4081002.1"/>
    <property type="molecule type" value="Genomic_DNA"/>
</dbReference>
<evidence type="ECO:0000259" key="4">
    <source>
        <dbReference type="PROSITE" id="PS51194"/>
    </source>
</evidence>
<dbReference type="InterPro" id="IPR001650">
    <property type="entry name" value="Helicase_C-like"/>
</dbReference>
<dbReference type="Pfam" id="PF00271">
    <property type="entry name" value="Helicase_C"/>
    <property type="match status" value="1"/>
</dbReference>
<dbReference type="Pfam" id="PF00176">
    <property type="entry name" value="SNF2-rel_dom"/>
    <property type="match status" value="1"/>
</dbReference>
<dbReference type="PROSITE" id="PS51194">
    <property type="entry name" value="HELICASE_CTER"/>
    <property type="match status" value="1"/>
</dbReference>
<dbReference type="PANTHER" id="PTHR10799">
    <property type="entry name" value="SNF2/RAD54 HELICASE FAMILY"/>
    <property type="match status" value="1"/>
</dbReference>
<keyword evidence="5" id="KW-0723">Serine/threonine-protein kinase</keyword>
<dbReference type="Gene3D" id="3.40.50.300">
    <property type="entry name" value="P-loop containing nucleotide triphosphate hydrolases"/>
    <property type="match status" value="1"/>
</dbReference>
<dbReference type="PROSITE" id="PS51192">
    <property type="entry name" value="HELICASE_ATP_BIND_1"/>
    <property type="match status" value="1"/>
</dbReference>
<dbReference type="GO" id="GO:0016787">
    <property type="term" value="F:hydrolase activity"/>
    <property type="evidence" value="ECO:0007669"/>
    <property type="project" value="UniProtKB-KW"/>
</dbReference>
<dbReference type="Gene3D" id="3.40.50.10810">
    <property type="entry name" value="Tandem AAA-ATPase domain"/>
    <property type="match status" value="1"/>
</dbReference>
<proteinExistence type="predicted"/>
<protein>
    <submittedName>
        <fullName evidence="5">Non-specific serine/threonine protein kinase</fullName>
        <ecNumber evidence="5">2.7.11.1</ecNumber>
    </submittedName>
</protein>
<feature type="coiled-coil region" evidence="2">
    <location>
        <begin position="931"/>
        <end position="958"/>
    </location>
</feature>
<evidence type="ECO:0000259" key="3">
    <source>
        <dbReference type="PROSITE" id="PS51192"/>
    </source>
</evidence>
<dbReference type="AlphaFoldDB" id="A0A840EBD3"/>
<evidence type="ECO:0000256" key="2">
    <source>
        <dbReference type="SAM" id="Coils"/>
    </source>
</evidence>
<organism evidence="5 6">
    <name type="scientific">Neolewinella aquimaris</name>
    <dbReference type="NCBI Taxonomy" id="1835722"/>
    <lineage>
        <taxon>Bacteria</taxon>
        <taxon>Pseudomonadati</taxon>
        <taxon>Bacteroidota</taxon>
        <taxon>Saprospiria</taxon>
        <taxon>Saprospirales</taxon>
        <taxon>Lewinellaceae</taxon>
        <taxon>Neolewinella</taxon>
    </lineage>
</organism>
<gene>
    <name evidence="5" type="ORF">GGR28_003643</name>
</gene>
<name>A0A840EBD3_9BACT</name>